<comment type="caution">
    <text evidence="5">The sequence shown here is derived from an EMBL/GenBank/DDBJ whole genome shotgun (WGS) entry which is preliminary data.</text>
</comment>
<name>A0AAV5QLF0_9ASCO</name>
<dbReference type="InterPro" id="IPR011990">
    <property type="entry name" value="TPR-like_helical_dom_sf"/>
</dbReference>
<dbReference type="InterPro" id="IPR044563">
    <property type="entry name" value="Sgt1-like"/>
</dbReference>
<dbReference type="GeneID" id="90073380"/>
<dbReference type="GO" id="GO:0051087">
    <property type="term" value="F:protein-folding chaperone binding"/>
    <property type="evidence" value="ECO:0007669"/>
    <property type="project" value="InterPro"/>
</dbReference>
<dbReference type="InterPro" id="IPR007052">
    <property type="entry name" value="CS_dom"/>
</dbReference>
<dbReference type="AlphaFoldDB" id="A0AAV5QLF0"/>
<feature type="region of interest" description="Disordered" evidence="2">
    <location>
        <begin position="308"/>
        <end position="341"/>
    </location>
</feature>
<feature type="compositionally biased region" description="Basic and acidic residues" evidence="2">
    <location>
        <begin position="157"/>
        <end position="169"/>
    </location>
</feature>
<evidence type="ECO:0000259" key="3">
    <source>
        <dbReference type="PROSITE" id="PS51048"/>
    </source>
</evidence>
<dbReference type="PROSITE" id="PS51203">
    <property type="entry name" value="CS"/>
    <property type="match status" value="1"/>
</dbReference>
<feature type="compositionally biased region" description="Polar residues" evidence="2">
    <location>
        <begin position="329"/>
        <end position="339"/>
    </location>
</feature>
<dbReference type="Pfam" id="PF04969">
    <property type="entry name" value="CS"/>
    <property type="match status" value="1"/>
</dbReference>
<feature type="compositionally biased region" description="Acidic residues" evidence="2">
    <location>
        <begin position="314"/>
        <end position="326"/>
    </location>
</feature>
<dbReference type="PROSITE" id="PS51048">
    <property type="entry name" value="SGS"/>
    <property type="match status" value="1"/>
</dbReference>
<dbReference type="CDD" id="cd06466">
    <property type="entry name" value="p23_CS_SGT1_like"/>
    <property type="match status" value="1"/>
</dbReference>
<feature type="domain" description="CS" evidence="4">
    <location>
        <begin position="219"/>
        <end position="309"/>
    </location>
</feature>
<accession>A0AAV5QLF0</accession>
<gene>
    <name evidence="5" type="ORF">DASC09_027260</name>
</gene>
<evidence type="ECO:0000256" key="1">
    <source>
        <dbReference type="ARBA" id="ARBA00008509"/>
    </source>
</evidence>
<dbReference type="InterPro" id="IPR008978">
    <property type="entry name" value="HSP20-like_chaperone"/>
</dbReference>
<dbReference type="Pfam" id="PF05002">
    <property type="entry name" value="SGS"/>
    <property type="match status" value="1"/>
</dbReference>
<comment type="similarity">
    <text evidence="1">Belongs to the SGT1 family.</text>
</comment>
<proteinExistence type="inferred from homology"/>
<evidence type="ECO:0000259" key="4">
    <source>
        <dbReference type="PROSITE" id="PS51203"/>
    </source>
</evidence>
<evidence type="ECO:0000256" key="2">
    <source>
        <dbReference type="SAM" id="MobiDB-lite"/>
    </source>
</evidence>
<evidence type="ECO:0000313" key="6">
    <source>
        <dbReference type="Proteomes" id="UP001360560"/>
    </source>
</evidence>
<dbReference type="Gene3D" id="2.60.40.790">
    <property type="match status" value="1"/>
</dbReference>
<reference evidence="5 6" key="1">
    <citation type="journal article" date="2023" name="Elife">
        <title>Identification of key yeast species and microbe-microbe interactions impacting larval growth of Drosophila in the wild.</title>
        <authorList>
            <person name="Mure A."/>
            <person name="Sugiura Y."/>
            <person name="Maeda R."/>
            <person name="Honda K."/>
            <person name="Sakurai N."/>
            <person name="Takahashi Y."/>
            <person name="Watada M."/>
            <person name="Katoh T."/>
            <person name="Gotoh A."/>
            <person name="Gotoh Y."/>
            <person name="Taniguchi I."/>
            <person name="Nakamura K."/>
            <person name="Hayashi T."/>
            <person name="Katayama T."/>
            <person name="Uemura T."/>
            <person name="Hattori Y."/>
        </authorList>
    </citation>
    <scope>NUCLEOTIDE SEQUENCE [LARGE SCALE GENOMIC DNA]</scope>
    <source>
        <strain evidence="5 6">SC-9</strain>
    </source>
</reference>
<dbReference type="SUPFAM" id="SSF48452">
    <property type="entry name" value="TPR-like"/>
    <property type="match status" value="1"/>
</dbReference>
<keyword evidence="6" id="KW-1185">Reference proteome</keyword>
<dbReference type="Proteomes" id="UP001360560">
    <property type="component" value="Unassembled WGS sequence"/>
</dbReference>
<feature type="region of interest" description="Disordered" evidence="2">
    <location>
        <begin position="157"/>
        <end position="178"/>
    </location>
</feature>
<protein>
    <submittedName>
        <fullName evidence="5">Co-chaperone</fullName>
    </submittedName>
</protein>
<dbReference type="EMBL" id="BTFZ01000006">
    <property type="protein sequence ID" value="GMM35401.1"/>
    <property type="molecule type" value="Genomic_DNA"/>
</dbReference>
<organism evidence="5 6">
    <name type="scientific">Saccharomycopsis crataegensis</name>
    <dbReference type="NCBI Taxonomy" id="43959"/>
    <lineage>
        <taxon>Eukaryota</taxon>
        <taxon>Fungi</taxon>
        <taxon>Dikarya</taxon>
        <taxon>Ascomycota</taxon>
        <taxon>Saccharomycotina</taxon>
        <taxon>Saccharomycetes</taxon>
        <taxon>Saccharomycopsidaceae</taxon>
        <taxon>Saccharomycopsis</taxon>
    </lineage>
</organism>
<dbReference type="InterPro" id="IPR007699">
    <property type="entry name" value="SGS_dom"/>
</dbReference>
<sequence length="419" mass="47904">MAKTVLLDEAKALIEAKDYQGAIAVLDRLIATNSAHFSAYLQRAIAHQRLKEFERALYDDCYHALSIAKERGKRADLSQVYFRIAIVFYTSKDYYSAFKYLKLAQKFGYEDTNALEIWILKTTTKFDASETMIDFLNSLELADSTVLEEFKTKKESLYGKDEPQKKPEVAKPAVSKKPEPKIAEITDEEAAKVNTIPKSSALPKAYAAAPPTNPSYPAQDEVRKEFFESSTTVTVSIYIKRVPKDSFKLEFRPRSVEFEFKTHTGADYMYELDRLAGEIDTKQSKYTVFGTKIELILVKKIEGSWKALQTPDGNDAEGKEEEEEEENSRSAMQYPSSSTKKVDWAQVDEEYKDIDEDEKDDMKLFKDIFKNADPDTRRAMMKSYTESGGTSLSTNWDEVSKKTFEVDPPDSMVAKKWEY</sequence>
<feature type="domain" description="SGS" evidence="3">
    <location>
        <begin position="333"/>
        <end position="419"/>
    </location>
</feature>
<dbReference type="Gene3D" id="1.25.40.10">
    <property type="entry name" value="Tetratricopeptide repeat domain"/>
    <property type="match status" value="1"/>
</dbReference>
<dbReference type="PANTHER" id="PTHR45862">
    <property type="entry name" value="PROTEIN SGT1 HOMOLOG"/>
    <property type="match status" value="1"/>
</dbReference>
<dbReference type="SUPFAM" id="SSF49764">
    <property type="entry name" value="HSP20-like chaperones"/>
    <property type="match status" value="1"/>
</dbReference>
<dbReference type="RefSeq" id="XP_064852401.1">
    <property type="nucleotide sequence ID" value="XM_064996329.1"/>
</dbReference>
<evidence type="ECO:0000313" key="5">
    <source>
        <dbReference type="EMBL" id="GMM35401.1"/>
    </source>
</evidence>